<gene>
    <name evidence="3" type="ORF">BCR34DRAFT_595745</name>
</gene>
<dbReference type="SUPFAM" id="SSF57850">
    <property type="entry name" value="RING/U-box"/>
    <property type="match status" value="1"/>
</dbReference>
<keyword evidence="1" id="KW-0863">Zinc-finger</keyword>
<organism evidence="3 4">
    <name type="scientific">Clohesyomyces aquaticus</name>
    <dbReference type="NCBI Taxonomy" id="1231657"/>
    <lineage>
        <taxon>Eukaryota</taxon>
        <taxon>Fungi</taxon>
        <taxon>Dikarya</taxon>
        <taxon>Ascomycota</taxon>
        <taxon>Pezizomycotina</taxon>
        <taxon>Dothideomycetes</taxon>
        <taxon>Pleosporomycetidae</taxon>
        <taxon>Pleosporales</taxon>
        <taxon>Lindgomycetaceae</taxon>
        <taxon>Clohesyomyces</taxon>
    </lineage>
</organism>
<dbReference type="OrthoDB" id="3778057at2759"/>
<accession>A0A1Y2AA06</accession>
<reference evidence="3 4" key="1">
    <citation type="submission" date="2016-07" db="EMBL/GenBank/DDBJ databases">
        <title>Pervasive Adenine N6-methylation of Active Genes in Fungi.</title>
        <authorList>
            <consortium name="DOE Joint Genome Institute"/>
            <person name="Mondo S.J."/>
            <person name="Dannebaum R.O."/>
            <person name="Kuo R.C."/>
            <person name="Labutti K."/>
            <person name="Haridas S."/>
            <person name="Kuo A."/>
            <person name="Salamov A."/>
            <person name="Ahrendt S.R."/>
            <person name="Lipzen A."/>
            <person name="Sullivan W."/>
            <person name="Andreopoulos W.B."/>
            <person name="Clum A."/>
            <person name="Lindquist E."/>
            <person name="Daum C."/>
            <person name="Ramamoorthy G.K."/>
            <person name="Gryganskyi A."/>
            <person name="Culley D."/>
            <person name="Magnuson J.K."/>
            <person name="James T.Y."/>
            <person name="O'Malley M.A."/>
            <person name="Stajich J.E."/>
            <person name="Spatafora J.W."/>
            <person name="Visel A."/>
            <person name="Grigoriev I.V."/>
        </authorList>
    </citation>
    <scope>NUCLEOTIDE SEQUENCE [LARGE SCALE GENOMIC DNA]</scope>
    <source>
        <strain evidence="3 4">CBS 115471</strain>
    </source>
</reference>
<evidence type="ECO:0000256" key="1">
    <source>
        <dbReference type="PROSITE-ProRule" id="PRU00175"/>
    </source>
</evidence>
<keyword evidence="1" id="KW-0862">Zinc</keyword>
<protein>
    <recommendedName>
        <fullName evidence="2">RING-type domain-containing protein</fullName>
    </recommendedName>
</protein>
<comment type="caution">
    <text evidence="3">The sequence shown here is derived from an EMBL/GenBank/DDBJ whole genome shotgun (WGS) entry which is preliminary data.</text>
</comment>
<sequence>MPFHFHLRRRPREVQTGASLHVTLSVDVETSYENAWSREGTPLGPAPSPTPFRSSSVVRASLAANNHARGDAPWYALPEASTSAALVAIAQHTARGFHPGAMLLTIPEPPPDFRIIDVDEASRLATSLLSQIVSYGQMLRKSELSPLLPKTHDNYGATEPCNLSHWLAEVDAVKSRDRPLFYILRESLHSHTPHHVLSRWDLLRQRLASQNETITSIVRRAERCRRSEWTEAMREFFSLLLDHTEALINTEPTLEPYFGSLESQLSALAMALRIRYYLFRMTRKIPLCGNRTYKFQLCQSGIRNLMRKLDELLAQELARMHDPVFGHFRSTERELVGAPVRIDSITVPAKGRGTFFCSICQDHHLQSRSVQTRNCQCVFGKECLEHILNRDTPFSNACPNCRTQLHEPLQWATSVTRDQRDWRAVLIWNLRSNVHCLKKEIHSDPVPFTKSELISGWFRRLIRLE</sequence>
<evidence type="ECO:0000313" key="4">
    <source>
        <dbReference type="Proteomes" id="UP000193144"/>
    </source>
</evidence>
<proteinExistence type="predicted"/>
<dbReference type="EMBL" id="MCFA01000003">
    <property type="protein sequence ID" value="ORY19322.1"/>
    <property type="molecule type" value="Genomic_DNA"/>
</dbReference>
<dbReference type="GO" id="GO:0008270">
    <property type="term" value="F:zinc ion binding"/>
    <property type="evidence" value="ECO:0007669"/>
    <property type="project" value="UniProtKB-KW"/>
</dbReference>
<dbReference type="InterPro" id="IPR001841">
    <property type="entry name" value="Znf_RING"/>
</dbReference>
<dbReference type="InterPro" id="IPR013083">
    <property type="entry name" value="Znf_RING/FYVE/PHD"/>
</dbReference>
<feature type="domain" description="RING-type" evidence="2">
    <location>
        <begin position="357"/>
        <end position="402"/>
    </location>
</feature>
<evidence type="ECO:0000313" key="3">
    <source>
        <dbReference type="EMBL" id="ORY19322.1"/>
    </source>
</evidence>
<name>A0A1Y2AA06_9PLEO</name>
<dbReference type="Proteomes" id="UP000193144">
    <property type="component" value="Unassembled WGS sequence"/>
</dbReference>
<keyword evidence="4" id="KW-1185">Reference proteome</keyword>
<dbReference type="PROSITE" id="PS50089">
    <property type="entry name" value="ZF_RING_2"/>
    <property type="match status" value="1"/>
</dbReference>
<evidence type="ECO:0000259" key="2">
    <source>
        <dbReference type="PROSITE" id="PS50089"/>
    </source>
</evidence>
<dbReference type="AlphaFoldDB" id="A0A1Y2AA06"/>
<dbReference type="Gene3D" id="3.30.40.10">
    <property type="entry name" value="Zinc/RING finger domain, C3HC4 (zinc finger)"/>
    <property type="match status" value="1"/>
</dbReference>
<keyword evidence="1" id="KW-0479">Metal-binding</keyword>